<accession>A0A0W8I1T5</accession>
<reference evidence="2" key="1">
    <citation type="submission" date="2015-12" db="EMBL/GenBank/DDBJ databases">
        <authorList>
            <person name="Nair G.R."/>
            <person name="Kaur G."/>
            <person name="Mayilraj S."/>
        </authorList>
    </citation>
    <scope>NUCLEOTIDE SEQUENCE [LARGE SCALE GENOMIC DNA]</scope>
    <source>
        <strain evidence="2">CD08_4</strain>
    </source>
</reference>
<organism evidence="1 2">
    <name type="scientific">Kocuria rosea subsp. polaris</name>
    <dbReference type="NCBI Taxonomy" id="136273"/>
    <lineage>
        <taxon>Bacteria</taxon>
        <taxon>Bacillati</taxon>
        <taxon>Actinomycetota</taxon>
        <taxon>Actinomycetes</taxon>
        <taxon>Micrococcales</taxon>
        <taxon>Micrococcaceae</taxon>
        <taxon>Kocuria</taxon>
    </lineage>
</organism>
<protein>
    <submittedName>
        <fullName evidence="1">Uncharacterized protein</fullName>
    </submittedName>
</protein>
<comment type="caution">
    <text evidence="1">The sequence shown here is derived from an EMBL/GenBank/DDBJ whole genome shotgun (WGS) entry which is preliminary data.</text>
</comment>
<evidence type="ECO:0000313" key="1">
    <source>
        <dbReference type="EMBL" id="KUG51696.1"/>
    </source>
</evidence>
<evidence type="ECO:0000313" key="2">
    <source>
        <dbReference type="Proteomes" id="UP000053512"/>
    </source>
</evidence>
<dbReference type="Proteomes" id="UP000053512">
    <property type="component" value="Unassembled WGS sequence"/>
</dbReference>
<dbReference type="OrthoDB" id="9939322at2"/>
<dbReference type="EMBL" id="LQBK01000041">
    <property type="protein sequence ID" value="KUG51696.1"/>
    <property type="molecule type" value="Genomic_DNA"/>
</dbReference>
<dbReference type="AlphaFoldDB" id="A0A0W8I1T5"/>
<sequence>MSDDPHAREQALYGLLARDHYNLHDMGEQPDLYPALKRLAIVLGDQQPEYIWATVTSNEWTAEAGVLHVLVGNAMLSTGYGRSGSREIHVEPLNLVDFDLDVRATERTSRVPGGVHKVTVTLNRDNGRDAMTIKAQTLQDDESVQALLALVRSLADRLS</sequence>
<name>A0A0W8I1T5_KOCRO</name>
<dbReference type="RefSeq" id="WP_058875380.1">
    <property type="nucleotide sequence ID" value="NZ_LQBK01000041.1"/>
</dbReference>
<proteinExistence type="predicted"/>
<gene>
    <name evidence="1" type="ORF">AVL61_15750</name>
</gene>